<evidence type="ECO:0000259" key="8">
    <source>
        <dbReference type="Pfam" id="PF25954"/>
    </source>
</evidence>
<dbReference type="EMBL" id="JAPDPJ010000025">
    <property type="protein sequence ID" value="MCW3787214.1"/>
    <property type="molecule type" value="Genomic_DNA"/>
</dbReference>
<dbReference type="Gene3D" id="2.40.30.170">
    <property type="match status" value="1"/>
</dbReference>
<dbReference type="SUPFAM" id="SSF111369">
    <property type="entry name" value="HlyD-like secretion proteins"/>
    <property type="match status" value="2"/>
</dbReference>
<dbReference type="Pfam" id="PF25917">
    <property type="entry name" value="BSH_RND"/>
    <property type="match status" value="1"/>
</dbReference>
<dbReference type="Pfam" id="PF25954">
    <property type="entry name" value="Beta-barrel_RND_2"/>
    <property type="match status" value="1"/>
</dbReference>
<dbReference type="Gene3D" id="1.10.287.470">
    <property type="entry name" value="Helix hairpin bin"/>
    <property type="match status" value="1"/>
</dbReference>
<dbReference type="InterPro" id="IPR050739">
    <property type="entry name" value="MFP"/>
</dbReference>
<comment type="caution">
    <text evidence="9">The sequence shown here is derived from an EMBL/GenBank/DDBJ whole genome shotgun (WGS) entry which is preliminary data.</text>
</comment>
<organism evidence="9 10">
    <name type="scientific">Plebeiibacterium sediminum</name>
    <dbReference type="NCBI Taxonomy" id="2992112"/>
    <lineage>
        <taxon>Bacteria</taxon>
        <taxon>Pseudomonadati</taxon>
        <taxon>Bacteroidota</taxon>
        <taxon>Bacteroidia</taxon>
        <taxon>Marinilabiliales</taxon>
        <taxon>Marinilabiliaceae</taxon>
        <taxon>Plebeiibacterium</taxon>
    </lineage>
</organism>
<evidence type="ECO:0000256" key="6">
    <source>
        <dbReference type="SAM" id="Phobius"/>
    </source>
</evidence>
<dbReference type="InterPro" id="IPR058625">
    <property type="entry name" value="MdtA-like_BSH"/>
</dbReference>
<proteinExistence type="predicted"/>
<dbReference type="Proteomes" id="UP001209229">
    <property type="component" value="Unassembled WGS sequence"/>
</dbReference>
<dbReference type="PANTHER" id="PTHR30386:SF26">
    <property type="entry name" value="TRANSPORT PROTEIN COMB"/>
    <property type="match status" value="1"/>
</dbReference>
<keyword evidence="2 6" id="KW-0812">Transmembrane</keyword>
<keyword evidence="4 6" id="KW-0472">Membrane</keyword>
<evidence type="ECO:0000256" key="2">
    <source>
        <dbReference type="ARBA" id="ARBA00022692"/>
    </source>
</evidence>
<evidence type="ECO:0000256" key="1">
    <source>
        <dbReference type="ARBA" id="ARBA00004167"/>
    </source>
</evidence>
<gene>
    <name evidence="9" type="ORF">OM075_12095</name>
</gene>
<dbReference type="GO" id="GO:0016020">
    <property type="term" value="C:membrane"/>
    <property type="evidence" value="ECO:0007669"/>
    <property type="project" value="UniProtKB-SubCell"/>
</dbReference>
<feature type="domain" description="CusB-like beta-barrel" evidence="8">
    <location>
        <begin position="259"/>
        <end position="300"/>
    </location>
</feature>
<dbReference type="Gene3D" id="2.40.50.100">
    <property type="match status" value="1"/>
</dbReference>
<feature type="domain" description="Multidrug resistance protein MdtA-like barrel-sandwich hybrid" evidence="7">
    <location>
        <begin position="61"/>
        <end position="252"/>
    </location>
</feature>
<sequence>MSDKLQKYQKADHTVLKISYITAICILLALAVWGGVKVYDFCIYEETNDAQVKEYINPILTRTSGFVQEIRYTDHEHVLMGDTLVVLDNNEATVRLHEVQAEIAAAEAQIKVLQNAIKIALSNTNIYKAKINAAKAHLWKQQQDFDRYEKLLEREAVTQQQFENVKTQLDIAQSDYEAMISTVVNSKDKIADEEAKLAVAMANLEQKKALLEKVKLNLEYTVIQAPSDGYMGNKSIQPGQYVQTGQVIGFMVDKKQGKWIVANFQETQIADMHEGQKAKILVDAFPDETFEGVITSFSPATGSEFSLLPTDNATGNYVKVVQRFPVKIEFTEQSNTMIKKLKAGMNAEVSVLKD</sequence>
<protein>
    <submittedName>
        <fullName evidence="9">HlyD family secretion protein</fullName>
    </submittedName>
</protein>
<name>A0AAE3M4Y1_9BACT</name>
<accession>A0AAE3M4Y1</accession>
<feature type="coiled-coil region" evidence="5">
    <location>
        <begin position="89"/>
        <end position="123"/>
    </location>
</feature>
<reference evidence="9" key="1">
    <citation type="submission" date="2022-10" db="EMBL/GenBank/DDBJ databases">
        <authorList>
            <person name="Yu W.X."/>
        </authorList>
    </citation>
    <scope>NUCLEOTIDE SEQUENCE</scope>
    <source>
        <strain evidence="9">AAT</strain>
    </source>
</reference>
<keyword evidence="5" id="KW-0175">Coiled coil</keyword>
<dbReference type="GO" id="GO:0055085">
    <property type="term" value="P:transmembrane transport"/>
    <property type="evidence" value="ECO:0007669"/>
    <property type="project" value="InterPro"/>
</dbReference>
<evidence type="ECO:0000313" key="10">
    <source>
        <dbReference type="Proteomes" id="UP001209229"/>
    </source>
</evidence>
<evidence type="ECO:0000256" key="5">
    <source>
        <dbReference type="SAM" id="Coils"/>
    </source>
</evidence>
<dbReference type="PANTHER" id="PTHR30386">
    <property type="entry name" value="MEMBRANE FUSION SUBUNIT OF EMRAB-TOLC MULTIDRUG EFFLUX PUMP"/>
    <property type="match status" value="1"/>
</dbReference>
<dbReference type="InterPro" id="IPR058792">
    <property type="entry name" value="Beta-barrel_RND_2"/>
</dbReference>
<evidence type="ECO:0000256" key="4">
    <source>
        <dbReference type="ARBA" id="ARBA00023136"/>
    </source>
</evidence>
<feature type="coiled-coil region" evidence="5">
    <location>
        <begin position="187"/>
        <end position="221"/>
    </location>
</feature>
<keyword evidence="3 6" id="KW-1133">Transmembrane helix</keyword>
<evidence type="ECO:0000313" key="9">
    <source>
        <dbReference type="EMBL" id="MCW3787214.1"/>
    </source>
</evidence>
<evidence type="ECO:0000256" key="3">
    <source>
        <dbReference type="ARBA" id="ARBA00022989"/>
    </source>
</evidence>
<dbReference type="AlphaFoldDB" id="A0AAE3M4Y1"/>
<keyword evidence="10" id="KW-1185">Reference proteome</keyword>
<feature type="transmembrane region" description="Helical" evidence="6">
    <location>
        <begin position="20"/>
        <end position="39"/>
    </location>
</feature>
<comment type="subcellular location">
    <subcellularLocation>
        <location evidence="1">Membrane</location>
        <topology evidence="1">Single-pass membrane protein</topology>
    </subcellularLocation>
</comment>
<evidence type="ECO:0000259" key="7">
    <source>
        <dbReference type="Pfam" id="PF25917"/>
    </source>
</evidence>
<dbReference type="RefSeq" id="WP_301190778.1">
    <property type="nucleotide sequence ID" value="NZ_JAPDPJ010000025.1"/>
</dbReference>